<protein>
    <submittedName>
        <fullName evidence="1">SEC14-like protein</fullName>
    </submittedName>
</protein>
<comment type="caution">
    <text evidence="1">The sequence shown here is derived from an EMBL/GenBank/DDBJ whole genome shotgun (WGS) entry which is preliminary data.</text>
</comment>
<evidence type="ECO:0000313" key="1">
    <source>
        <dbReference type="EMBL" id="KAL1231879.1"/>
    </source>
</evidence>
<reference evidence="1 2" key="1">
    <citation type="submission" date="2024-07" db="EMBL/GenBank/DDBJ databases">
        <title>Enhanced genomic and transcriptomic resources for Trichinella pseudospiralis and T. spiralis underpin the discovery of pronounced molecular differences between stages and species.</title>
        <authorList>
            <person name="Pasi K.K."/>
            <person name="La Rosa G."/>
            <person name="Gomez-Morales M.A."/>
            <person name="Tosini F."/>
            <person name="Sumanam S."/>
            <person name="Young N.D."/>
            <person name="Chang B.C."/>
            <person name="Robin G.B."/>
        </authorList>
    </citation>
    <scope>NUCLEOTIDE SEQUENCE [LARGE SCALE GENOMIC DNA]</scope>
    <source>
        <strain evidence="1">ISS534</strain>
    </source>
</reference>
<dbReference type="Proteomes" id="UP001558632">
    <property type="component" value="Unassembled WGS sequence"/>
</dbReference>
<sequence>MSNKCKVIYYYELLNAEDYKDSVISIESCHSSFSSLNVMKSESQRSLEPAPISSAGETLIETASSATAANSNGAFVHQPSTTSVTANGKVNFS</sequence>
<proteinExistence type="predicted"/>
<dbReference type="EMBL" id="JBEUSY010000452">
    <property type="protein sequence ID" value="KAL1231879.1"/>
    <property type="molecule type" value="Genomic_DNA"/>
</dbReference>
<name>A0ABR3K8X0_TRISP</name>
<evidence type="ECO:0000313" key="2">
    <source>
        <dbReference type="Proteomes" id="UP001558632"/>
    </source>
</evidence>
<accession>A0ABR3K8X0</accession>
<organism evidence="1 2">
    <name type="scientific">Trichinella spiralis</name>
    <name type="common">Trichina worm</name>
    <dbReference type="NCBI Taxonomy" id="6334"/>
    <lineage>
        <taxon>Eukaryota</taxon>
        <taxon>Metazoa</taxon>
        <taxon>Ecdysozoa</taxon>
        <taxon>Nematoda</taxon>
        <taxon>Enoplea</taxon>
        <taxon>Dorylaimia</taxon>
        <taxon>Trichinellida</taxon>
        <taxon>Trichinellidae</taxon>
        <taxon>Trichinella</taxon>
    </lineage>
</organism>
<gene>
    <name evidence="1" type="ORF">TSPI_04818</name>
</gene>
<keyword evidence="2" id="KW-1185">Reference proteome</keyword>